<feature type="compositionally biased region" description="Polar residues" evidence="2">
    <location>
        <begin position="1"/>
        <end position="18"/>
    </location>
</feature>
<comment type="caution">
    <text evidence="4">The sequence shown here is derived from an EMBL/GenBank/DDBJ whole genome shotgun (WGS) entry which is preliminary data.</text>
</comment>
<feature type="region of interest" description="Disordered" evidence="2">
    <location>
        <begin position="1"/>
        <end position="80"/>
    </location>
</feature>
<dbReference type="EMBL" id="BOPD01000015">
    <property type="protein sequence ID" value="GIJ33509.1"/>
    <property type="molecule type" value="Genomic_DNA"/>
</dbReference>
<proteinExistence type="predicted"/>
<dbReference type="CDD" id="cd05829">
    <property type="entry name" value="Sortase_F"/>
    <property type="match status" value="1"/>
</dbReference>
<gene>
    <name evidence="4" type="ORF">Vse01_26570</name>
</gene>
<name>A0A9W5UPV8_9ACTN</name>
<dbReference type="InterPro" id="IPR005754">
    <property type="entry name" value="Sortase"/>
</dbReference>
<dbReference type="AlphaFoldDB" id="A0A9W5UPV8"/>
<sequence length="287" mass="29289">MTTARTPRPTNLTGTPARTGSGPLSRDSDGAAGPGSTPRPHGWAAVPGVGSRRARAAAPFTDRRRAPRGAAGPRRVARSGRSPWSLPLAVLLVLAGVFATGAGLGHTVGGPLDWTTTGDERGSGGASAVPAGRTAARPVSLSIPSIDVSAPVQPVGDAPDGSIAVPPLSRHEETGWYDRGPVPGDPGPAVIVGHVDTRSGPSVFYDLGKLKAGDTVEVAREDDSVAVFTVNSVEHFPKDRLPADRVYGHEGPPGLRLITCGGEWLGGGTGYADNVIAFATLTTTRPS</sequence>
<reference evidence="4" key="1">
    <citation type="submission" date="2021-01" db="EMBL/GenBank/DDBJ databases">
        <title>Whole genome shotgun sequence of Verrucosispora sediminis NBRC 107745.</title>
        <authorList>
            <person name="Komaki H."/>
            <person name="Tamura T."/>
        </authorList>
    </citation>
    <scope>NUCLEOTIDE SEQUENCE</scope>
    <source>
        <strain evidence="4">NBRC 107745</strain>
    </source>
</reference>
<evidence type="ECO:0000256" key="3">
    <source>
        <dbReference type="SAM" id="Phobius"/>
    </source>
</evidence>
<keyword evidence="5" id="KW-1185">Reference proteome</keyword>
<evidence type="ECO:0008006" key="6">
    <source>
        <dbReference type="Google" id="ProtNLM"/>
    </source>
</evidence>
<keyword evidence="3" id="KW-0812">Transmembrane</keyword>
<keyword evidence="1" id="KW-0378">Hydrolase</keyword>
<dbReference type="InterPro" id="IPR042001">
    <property type="entry name" value="Sortase_F"/>
</dbReference>
<evidence type="ECO:0000256" key="2">
    <source>
        <dbReference type="SAM" id="MobiDB-lite"/>
    </source>
</evidence>
<dbReference type="InterPro" id="IPR023365">
    <property type="entry name" value="Sortase_dom-sf"/>
</dbReference>
<evidence type="ECO:0000313" key="4">
    <source>
        <dbReference type="EMBL" id="GIJ33509.1"/>
    </source>
</evidence>
<evidence type="ECO:0000313" key="5">
    <source>
        <dbReference type="Proteomes" id="UP000607311"/>
    </source>
</evidence>
<protein>
    <recommendedName>
        <fullName evidence="6">Sortase family protein</fullName>
    </recommendedName>
</protein>
<dbReference type="OrthoDB" id="525039at2"/>
<dbReference type="SUPFAM" id="SSF63817">
    <property type="entry name" value="Sortase"/>
    <property type="match status" value="1"/>
</dbReference>
<keyword evidence="3" id="KW-1133">Transmembrane helix</keyword>
<dbReference type="Pfam" id="PF04203">
    <property type="entry name" value="Sortase"/>
    <property type="match status" value="1"/>
</dbReference>
<dbReference type="GO" id="GO:0016787">
    <property type="term" value="F:hydrolase activity"/>
    <property type="evidence" value="ECO:0007669"/>
    <property type="project" value="UniProtKB-KW"/>
</dbReference>
<feature type="region of interest" description="Disordered" evidence="2">
    <location>
        <begin position="105"/>
        <end position="134"/>
    </location>
</feature>
<dbReference type="Proteomes" id="UP000607311">
    <property type="component" value="Unassembled WGS sequence"/>
</dbReference>
<keyword evidence="3" id="KW-0472">Membrane</keyword>
<feature type="compositionally biased region" description="Low complexity" evidence="2">
    <location>
        <begin position="68"/>
        <end position="80"/>
    </location>
</feature>
<organism evidence="4 5">
    <name type="scientific">Micromonospora sediminimaris</name>
    <dbReference type="NCBI Taxonomy" id="547162"/>
    <lineage>
        <taxon>Bacteria</taxon>
        <taxon>Bacillati</taxon>
        <taxon>Actinomycetota</taxon>
        <taxon>Actinomycetes</taxon>
        <taxon>Micromonosporales</taxon>
        <taxon>Micromonosporaceae</taxon>
        <taxon>Micromonospora</taxon>
    </lineage>
</organism>
<feature type="transmembrane region" description="Helical" evidence="3">
    <location>
        <begin position="84"/>
        <end position="104"/>
    </location>
</feature>
<evidence type="ECO:0000256" key="1">
    <source>
        <dbReference type="ARBA" id="ARBA00022801"/>
    </source>
</evidence>
<accession>A0A9W5UPV8</accession>
<dbReference type="NCBIfam" id="NF033748">
    <property type="entry name" value="class_F_sortase"/>
    <property type="match status" value="1"/>
</dbReference>
<dbReference type="Gene3D" id="2.40.260.10">
    <property type="entry name" value="Sortase"/>
    <property type="match status" value="1"/>
</dbReference>